<dbReference type="PANTHER" id="PTHR32179">
    <property type="entry name" value="NICOTINATE-NUCLEOTIDE PYROPHOSPHORYLASE [CARBOXYLATING]"/>
    <property type="match status" value="1"/>
</dbReference>
<feature type="binding site" evidence="13">
    <location>
        <position position="224"/>
    </location>
    <ligand>
        <name>substrate</name>
    </ligand>
</feature>
<dbReference type="CDD" id="cd01572">
    <property type="entry name" value="QPRTase"/>
    <property type="match status" value="1"/>
</dbReference>
<feature type="binding site" evidence="13">
    <location>
        <begin position="247"/>
        <end position="249"/>
    </location>
    <ligand>
        <name>substrate</name>
    </ligand>
</feature>
<dbReference type="Pfam" id="PF02749">
    <property type="entry name" value="QRPTase_N"/>
    <property type="match status" value="1"/>
</dbReference>
<evidence type="ECO:0000256" key="8">
    <source>
        <dbReference type="ARBA" id="ARBA00022679"/>
    </source>
</evidence>
<dbReference type="SUPFAM" id="SSF51690">
    <property type="entry name" value="Nicotinate/Quinolinate PRTase C-terminal domain-like"/>
    <property type="match status" value="1"/>
</dbReference>
<dbReference type="NCBIfam" id="TIGR00078">
    <property type="entry name" value="nadC"/>
    <property type="match status" value="1"/>
</dbReference>
<dbReference type="InterPro" id="IPR013785">
    <property type="entry name" value="Aldolase_TIM"/>
</dbReference>
<dbReference type="FunFam" id="3.90.1170.20:FF:000001">
    <property type="entry name" value="Nicotinate-nucleotide diphosphorylase (Carboxylating)"/>
    <property type="match status" value="1"/>
</dbReference>
<dbReference type="Gene3D" id="3.90.1170.20">
    <property type="entry name" value="Quinolinate phosphoribosyl transferase, N-terminal domain"/>
    <property type="match status" value="1"/>
</dbReference>
<reference evidence="16 17" key="1">
    <citation type="submission" date="2020-06" db="EMBL/GenBank/DDBJ databases">
        <authorList>
            <person name="Hwang Y.J."/>
        </authorList>
    </citation>
    <scope>NUCLEOTIDE SEQUENCE [LARGE SCALE GENOMIC DNA]</scope>
    <source>
        <strain evidence="16 17">KUDC8001</strain>
    </source>
</reference>
<evidence type="ECO:0000259" key="15">
    <source>
        <dbReference type="Pfam" id="PF02749"/>
    </source>
</evidence>
<feature type="binding site" evidence="13">
    <location>
        <position position="202"/>
    </location>
    <ligand>
        <name>substrate</name>
    </ligand>
</feature>
<evidence type="ECO:0000259" key="14">
    <source>
        <dbReference type="Pfam" id="PF01729"/>
    </source>
</evidence>
<organism evidence="16 17">
    <name type="scientific">Adhaeribacter radiodurans</name>
    <dbReference type="NCBI Taxonomy" id="2745197"/>
    <lineage>
        <taxon>Bacteria</taxon>
        <taxon>Pseudomonadati</taxon>
        <taxon>Bacteroidota</taxon>
        <taxon>Cytophagia</taxon>
        <taxon>Cytophagales</taxon>
        <taxon>Hymenobacteraceae</taxon>
        <taxon>Adhaeribacter</taxon>
    </lineage>
</organism>
<proteinExistence type="inferred from homology"/>
<evidence type="ECO:0000313" key="16">
    <source>
        <dbReference type="EMBL" id="QMU30982.1"/>
    </source>
</evidence>
<dbReference type="InterPro" id="IPR037128">
    <property type="entry name" value="Quinolinate_PRibosylTase_N_sf"/>
</dbReference>
<evidence type="ECO:0000256" key="10">
    <source>
        <dbReference type="ARBA" id="ARBA00047445"/>
    </source>
</evidence>
<dbReference type="KEGG" id="add:HUW48_24465"/>
<keyword evidence="6" id="KW-0662">Pyridine nucleotide biosynthesis</keyword>
<reference evidence="16 17" key="2">
    <citation type="submission" date="2020-08" db="EMBL/GenBank/DDBJ databases">
        <title>Adhaeribacter dokdonensis sp. nov., isolated from the rhizosphere of Elymus tsukushiensis, a plant native to the Dokdo Islands, Republic of Korea.</title>
        <authorList>
            <person name="Ghim S.Y."/>
        </authorList>
    </citation>
    <scope>NUCLEOTIDE SEQUENCE [LARGE SCALE GENOMIC DNA]</scope>
    <source>
        <strain evidence="16 17">KUDC8001</strain>
    </source>
</reference>
<dbReference type="PIRSF" id="PIRSF006250">
    <property type="entry name" value="NadC_ModD"/>
    <property type="match status" value="1"/>
</dbReference>
<feature type="binding site" evidence="13">
    <location>
        <position position="102"/>
    </location>
    <ligand>
        <name>substrate</name>
    </ligand>
</feature>
<dbReference type="InterPro" id="IPR036068">
    <property type="entry name" value="Nicotinate_pribotase-like_C"/>
</dbReference>
<feature type="binding site" evidence="13">
    <location>
        <begin position="135"/>
        <end position="137"/>
    </location>
    <ligand>
        <name>substrate</name>
    </ligand>
</feature>
<dbReference type="SUPFAM" id="SSF54675">
    <property type="entry name" value="Nicotinate/Quinolinate PRTase N-terminal domain-like"/>
    <property type="match status" value="1"/>
</dbReference>
<comment type="catalytic activity">
    <reaction evidence="10">
        <text>nicotinate beta-D-ribonucleotide + CO2 + diphosphate = quinolinate + 5-phospho-alpha-D-ribose 1-diphosphate + 2 H(+)</text>
        <dbReference type="Rhea" id="RHEA:12733"/>
        <dbReference type="ChEBI" id="CHEBI:15378"/>
        <dbReference type="ChEBI" id="CHEBI:16526"/>
        <dbReference type="ChEBI" id="CHEBI:29959"/>
        <dbReference type="ChEBI" id="CHEBI:33019"/>
        <dbReference type="ChEBI" id="CHEBI:57502"/>
        <dbReference type="ChEBI" id="CHEBI:58017"/>
        <dbReference type="EC" id="2.4.2.19"/>
    </reaction>
</comment>
<feature type="binding site" evidence="13">
    <location>
        <position position="169"/>
    </location>
    <ligand>
        <name>substrate</name>
    </ligand>
</feature>
<comment type="subunit">
    <text evidence="4">Hexamer formed by 3 homodimers.</text>
</comment>
<dbReference type="Proteomes" id="UP000514509">
    <property type="component" value="Chromosome"/>
</dbReference>
<keyword evidence="17" id="KW-1185">Reference proteome</keyword>
<evidence type="ECO:0000256" key="4">
    <source>
        <dbReference type="ARBA" id="ARBA00011218"/>
    </source>
</evidence>
<dbReference type="PANTHER" id="PTHR32179:SF3">
    <property type="entry name" value="NICOTINATE-NUCLEOTIDE PYROPHOSPHORYLASE [CARBOXYLATING]"/>
    <property type="match status" value="1"/>
</dbReference>
<feature type="binding site" evidence="13">
    <location>
        <position position="159"/>
    </location>
    <ligand>
        <name>substrate</name>
    </ligand>
</feature>
<evidence type="ECO:0000256" key="7">
    <source>
        <dbReference type="ARBA" id="ARBA00022676"/>
    </source>
</evidence>
<dbReference type="AlphaFoldDB" id="A0A7L7LDR0"/>
<dbReference type="GO" id="GO:0004514">
    <property type="term" value="F:nicotinate-nucleotide diphosphorylase (carboxylating) activity"/>
    <property type="evidence" value="ECO:0007669"/>
    <property type="project" value="UniProtKB-EC"/>
</dbReference>
<accession>A0A7L7LDR0</accession>
<dbReference type="Gene3D" id="3.20.20.70">
    <property type="entry name" value="Aldolase class I"/>
    <property type="match status" value="1"/>
</dbReference>
<evidence type="ECO:0000256" key="9">
    <source>
        <dbReference type="ARBA" id="ARBA00033102"/>
    </source>
</evidence>
<dbReference type="GO" id="GO:0034213">
    <property type="term" value="P:quinolinate catabolic process"/>
    <property type="evidence" value="ECO:0007669"/>
    <property type="project" value="TreeGrafter"/>
</dbReference>
<evidence type="ECO:0000256" key="11">
    <source>
        <dbReference type="ARBA" id="ARBA00069173"/>
    </source>
</evidence>
<dbReference type="InterPro" id="IPR022412">
    <property type="entry name" value="Quinolinate_PRibosylTrfase_N"/>
</dbReference>
<evidence type="ECO:0000256" key="6">
    <source>
        <dbReference type="ARBA" id="ARBA00022642"/>
    </source>
</evidence>
<dbReference type="GO" id="GO:0009435">
    <property type="term" value="P:NAD+ biosynthetic process"/>
    <property type="evidence" value="ECO:0007669"/>
    <property type="project" value="UniProtKB-UniPathway"/>
</dbReference>
<comment type="pathway">
    <text evidence="2">Cofactor biosynthesis; NAD(+) biosynthesis; nicotinate D-ribonucleotide from quinolinate: step 1/1.</text>
</comment>
<feature type="binding site" evidence="13">
    <location>
        <begin position="268"/>
        <end position="270"/>
    </location>
    <ligand>
        <name>substrate</name>
    </ligand>
</feature>
<dbReference type="InterPro" id="IPR002638">
    <property type="entry name" value="Quinolinate_PRibosylTrfase_C"/>
</dbReference>
<evidence type="ECO:0000256" key="3">
    <source>
        <dbReference type="ARBA" id="ARBA00009400"/>
    </source>
</evidence>
<name>A0A7L7LDR0_9BACT</name>
<sequence>MRPSYITDEALEQFIKQALAEDVGDGDHSSLASIPDSAQNEAQLLIKGTGILAGVELAQEIIRCVDPALRVNVYLTDGATVKPGDVAFIVSGKAQSILTAERLVLNCMQRMSGIATYTHQLNQLIAGTNARLLDTRKTTPNFRMMEKWAVLIGGGVNHRYGLFDMIILKDNHVDYAGGIKQAIAATKDYLQRTNRQLKIVVETRNLQEVQQVLETSGIDRIMLDNMTPDQLREAVQLIGGRVTTEASGGITNETIAAIAATSVDYISVGALTHSVRSMDISLKARK</sequence>
<evidence type="ECO:0000256" key="13">
    <source>
        <dbReference type="PIRSR" id="PIRSR006250-1"/>
    </source>
</evidence>
<comment type="similarity">
    <text evidence="3 12">Belongs to the NadC/ModD family.</text>
</comment>
<dbReference type="GO" id="GO:0005737">
    <property type="term" value="C:cytoplasm"/>
    <property type="evidence" value="ECO:0007669"/>
    <property type="project" value="TreeGrafter"/>
</dbReference>
<dbReference type="EMBL" id="CP055153">
    <property type="protein sequence ID" value="QMU30982.1"/>
    <property type="molecule type" value="Genomic_DNA"/>
</dbReference>
<evidence type="ECO:0000256" key="5">
    <source>
        <dbReference type="ARBA" id="ARBA00011944"/>
    </source>
</evidence>
<comment type="function">
    <text evidence="1">Involved in the catabolism of quinolinic acid (QA).</text>
</comment>
<evidence type="ECO:0000256" key="2">
    <source>
        <dbReference type="ARBA" id="ARBA00004893"/>
    </source>
</evidence>
<dbReference type="FunFam" id="3.20.20.70:FF:000030">
    <property type="entry name" value="Nicotinate-nucleotide pyrophosphorylase, carboxylating"/>
    <property type="match status" value="1"/>
</dbReference>
<dbReference type="InterPro" id="IPR004393">
    <property type="entry name" value="NadC"/>
</dbReference>
<evidence type="ECO:0000313" key="17">
    <source>
        <dbReference type="Proteomes" id="UP000514509"/>
    </source>
</evidence>
<evidence type="ECO:0000256" key="12">
    <source>
        <dbReference type="PIRNR" id="PIRNR006250"/>
    </source>
</evidence>
<feature type="domain" description="Quinolinate phosphoribosyl transferase N-terminal" evidence="15">
    <location>
        <begin position="30"/>
        <end position="112"/>
    </location>
</feature>
<gene>
    <name evidence="16" type="primary">nadC</name>
    <name evidence="16" type="ORF">HUW48_24465</name>
</gene>
<dbReference type="InterPro" id="IPR027277">
    <property type="entry name" value="NadC/ModD"/>
</dbReference>
<evidence type="ECO:0000256" key="1">
    <source>
        <dbReference type="ARBA" id="ARBA00003237"/>
    </source>
</evidence>
<dbReference type="RefSeq" id="WP_182413424.1">
    <property type="nucleotide sequence ID" value="NZ_CP055153.1"/>
</dbReference>
<dbReference type="EC" id="2.4.2.19" evidence="5"/>
<keyword evidence="8 12" id="KW-0808">Transferase</keyword>
<keyword evidence="7 12" id="KW-0328">Glycosyltransferase</keyword>
<dbReference type="UniPathway" id="UPA00253">
    <property type="reaction ID" value="UER00331"/>
</dbReference>
<dbReference type="Pfam" id="PF01729">
    <property type="entry name" value="QRPTase_C"/>
    <property type="match status" value="1"/>
</dbReference>
<feature type="domain" description="Quinolinate phosphoribosyl transferase C-terminal" evidence="14">
    <location>
        <begin position="114"/>
        <end position="283"/>
    </location>
</feature>
<protein>
    <recommendedName>
        <fullName evidence="11">Probable nicotinate-nucleotide pyrophosphorylase [carboxylating]</fullName>
        <ecNumber evidence="5">2.4.2.19</ecNumber>
    </recommendedName>
    <alternativeName>
        <fullName evidence="9">Quinolinate phosphoribosyltransferase [decarboxylating]</fullName>
    </alternativeName>
</protein>